<dbReference type="GO" id="GO:0003677">
    <property type="term" value="F:DNA binding"/>
    <property type="evidence" value="ECO:0007669"/>
    <property type="project" value="UniProtKB-KW"/>
</dbReference>
<gene>
    <name evidence="13 15" type="primary">ruvC</name>
    <name evidence="15" type="ORF">ENG63_11325</name>
</gene>
<protein>
    <recommendedName>
        <fullName evidence="13 14">Crossover junction endodeoxyribonuclease RuvC</fullName>
        <ecNumber evidence="13 14">3.1.21.10</ecNumber>
    </recommendedName>
    <alternativeName>
        <fullName evidence="13">Holliday junction nuclease RuvC</fullName>
    </alternativeName>
    <alternativeName>
        <fullName evidence="13">Holliday junction resolvase RuvC</fullName>
    </alternativeName>
</protein>
<dbReference type="GO" id="GO:0006310">
    <property type="term" value="P:DNA recombination"/>
    <property type="evidence" value="ECO:0007669"/>
    <property type="project" value="UniProtKB-UniRule"/>
</dbReference>
<reference evidence="15" key="1">
    <citation type="journal article" date="2020" name="mSystems">
        <title>Genome- and Community-Level Interaction Insights into Carbon Utilization and Element Cycling Functions of Hydrothermarchaeota in Hydrothermal Sediment.</title>
        <authorList>
            <person name="Zhou Z."/>
            <person name="Liu Y."/>
            <person name="Xu W."/>
            <person name="Pan J."/>
            <person name="Luo Z.H."/>
            <person name="Li M."/>
        </authorList>
    </citation>
    <scope>NUCLEOTIDE SEQUENCE [LARGE SCALE GENOMIC DNA]</scope>
    <source>
        <strain evidence="15">HyVt-233</strain>
    </source>
</reference>
<keyword evidence="6 13" id="KW-0227">DNA damage</keyword>
<keyword evidence="4 13" id="KW-0479">Metal-binding</keyword>
<evidence type="ECO:0000256" key="13">
    <source>
        <dbReference type="HAMAP-Rule" id="MF_00034"/>
    </source>
</evidence>
<dbReference type="Gene3D" id="3.30.420.10">
    <property type="entry name" value="Ribonuclease H-like superfamily/Ribonuclease H"/>
    <property type="match status" value="1"/>
</dbReference>
<evidence type="ECO:0000256" key="14">
    <source>
        <dbReference type="NCBIfam" id="TIGR00228"/>
    </source>
</evidence>
<accession>A0A7C0Y416</accession>
<dbReference type="InterPro" id="IPR002176">
    <property type="entry name" value="X-over_junc_endoDNase_RuvC"/>
</dbReference>
<keyword evidence="9 13" id="KW-0238">DNA-binding</keyword>
<dbReference type="FunFam" id="3.30.420.10:FF:000002">
    <property type="entry name" value="Crossover junction endodeoxyribonuclease RuvC"/>
    <property type="match status" value="1"/>
</dbReference>
<dbReference type="PANTHER" id="PTHR30194">
    <property type="entry name" value="CROSSOVER JUNCTION ENDODEOXYRIBONUCLEASE RUVC"/>
    <property type="match status" value="1"/>
</dbReference>
<dbReference type="SUPFAM" id="SSF53098">
    <property type="entry name" value="Ribonuclease H-like"/>
    <property type="match status" value="1"/>
</dbReference>
<dbReference type="AlphaFoldDB" id="A0A7C0Y416"/>
<comment type="similarity">
    <text evidence="1 13">Belongs to the RuvC family.</text>
</comment>
<keyword evidence="3 13" id="KW-0540">Nuclease</keyword>
<dbReference type="CDD" id="cd16962">
    <property type="entry name" value="RuvC"/>
    <property type="match status" value="1"/>
</dbReference>
<evidence type="ECO:0000256" key="11">
    <source>
        <dbReference type="ARBA" id="ARBA00023204"/>
    </source>
</evidence>
<evidence type="ECO:0000256" key="9">
    <source>
        <dbReference type="ARBA" id="ARBA00023125"/>
    </source>
</evidence>
<evidence type="ECO:0000256" key="12">
    <source>
        <dbReference type="ARBA" id="ARBA00029354"/>
    </source>
</evidence>
<keyword evidence="7 13" id="KW-0378">Hydrolase</keyword>
<comment type="function">
    <text evidence="13">The RuvA-RuvB-RuvC complex processes Holliday junction (HJ) DNA during genetic recombination and DNA repair. Endonuclease that resolves HJ intermediates. Cleaves cruciform DNA by making single-stranded nicks across the HJ at symmetrical positions within the homologous arms, yielding a 5'-phosphate and a 3'-hydroxyl group; requires a central core of homology in the junction. The consensus cleavage sequence is 5'-(A/T)TT(C/G)-3'. Cleavage occurs on the 3'-side of the TT dinucleotide at the point of strand exchange. HJ branch migration catalyzed by RuvA-RuvB allows RuvC to scan DNA until it finds its consensus sequence, where it cleaves and resolves the cruciform DNA.</text>
</comment>
<comment type="subcellular location">
    <subcellularLocation>
        <location evidence="13">Cytoplasm</location>
    </subcellularLocation>
</comment>
<keyword evidence="2 13" id="KW-0963">Cytoplasm</keyword>
<comment type="subunit">
    <text evidence="13">Homodimer which binds Holliday junction (HJ) DNA. The HJ becomes 2-fold symmetrical on binding to RuvC with unstacked arms; it has a different conformation from HJ DNA in complex with RuvA. In the full resolvosome a probable DNA-RuvA(4)-RuvB(12)-RuvC(2) complex forms which resolves the HJ.</text>
</comment>
<dbReference type="EC" id="3.1.21.10" evidence="13 14"/>
<sequence length="156" mass="17562">MRVVGMDLGSYQSGYGIVEKNGHNVFCVTFGEINLPRYKPLQKRLYIFYEKMEEIIKSYNPDEVAIEDLYLSLNVKTAFTLGQIRGVATLLAEKFGLPVFAYSPLEVKKAVVGYGLAQKEQVKAMIKRLLNLKELPTQNAADALAVALCHLNYLRI</sequence>
<dbReference type="GO" id="GO:0005737">
    <property type="term" value="C:cytoplasm"/>
    <property type="evidence" value="ECO:0007669"/>
    <property type="project" value="UniProtKB-SubCell"/>
</dbReference>
<keyword evidence="11 13" id="KW-0234">DNA repair</keyword>
<name>A0A7C0Y416_DESA2</name>
<keyword evidence="8 13" id="KW-0460">Magnesium</keyword>
<evidence type="ECO:0000256" key="5">
    <source>
        <dbReference type="ARBA" id="ARBA00022759"/>
    </source>
</evidence>
<feature type="binding site" evidence="13">
    <location>
        <position position="67"/>
    </location>
    <ligand>
        <name>Mg(2+)</name>
        <dbReference type="ChEBI" id="CHEBI:18420"/>
        <label>2</label>
    </ligand>
</feature>
<dbReference type="PRINTS" id="PR00696">
    <property type="entry name" value="RSOLVASERUVC"/>
</dbReference>
<keyword evidence="5 13" id="KW-0255">Endonuclease</keyword>
<proteinExistence type="inferred from homology"/>
<evidence type="ECO:0000256" key="1">
    <source>
        <dbReference type="ARBA" id="ARBA00009518"/>
    </source>
</evidence>
<evidence type="ECO:0000256" key="2">
    <source>
        <dbReference type="ARBA" id="ARBA00022490"/>
    </source>
</evidence>
<evidence type="ECO:0000256" key="7">
    <source>
        <dbReference type="ARBA" id="ARBA00022801"/>
    </source>
</evidence>
<evidence type="ECO:0000256" key="4">
    <source>
        <dbReference type="ARBA" id="ARBA00022723"/>
    </source>
</evidence>
<organism evidence="15">
    <name type="scientific">Desulfofervidus auxilii</name>
    <dbReference type="NCBI Taxonomy" id="1621989"/>
    <lineage>
        <taxon>Bacteria</taxon>
        <taxon>Pseudomonadati</taxon>
        <taxon>Thermodesulfobacteriota</taxon>
        <taxon>Candidatus Desulfofervidia</taxon>
        <taxon>Candidatus Desulfofervidales</taxon>
        <taxon>Candidatus Desulfofervidaceae</taxon>
        <taxon>Candidatus Desulfofervidus</taxon>
    </lineage>
</organism>
<dbReference type="InterPro" id="IPR036397">
    <property type="entry name" value="RNaseH_sf"/>
</dbReference>
<comment type="cofactor">
    <cofactor evidence="13">
        <name>Mg(2+)</name>
        <dbReference type="ChEBI" id="CHEBI:18420"/>
    </cofactor>
    <text evidence="13">Binds 2 Mg(2+) ion per subunit.</text>
</comment>
<dbReference type="GO" id="GO:0048476">
    <property type="term" value="C:Holliday junction resolvase complex"/>
    <property type="evidence" value="ECO:0007669"/>
    <property type="project" value="UniProtKB-UniRule"/>
</dbReference>
<evidence type="ECO:0000256" key="8">
    <source>
        <dbReference type="ARBA" id="ARBA00022842"/>
    </source>
</evidence>
<comment type="caution">
    <text evidence="15">The sequence shown here is derived from an EMBL/GenBank/DDBJ whole genome shotgun (WGS) entry which is preliminary data.</text>
</comment>
<dbReference type="GO" id="GO:0000287">
    <property type="term" value="F:magnesium ion binding"/>
    <property type="evidence" value="ECO:0007669"/>
    <property type="project" value="UniProtKB-UniRule"/>
</dbReference>
<feature type="active site" evidence="13">
    <location>
        <position position="67"/>
    </location>
</feature>
<comment type="catalytic activity">
    <reaction evidence="12 13">
        <text>Endonucleolytic cleavage at a junction such as a reciprocal single-stranded crossover between two homologous DNA duplexes (Holliday junction).</text>
        <dbReference type="EC" id="3.1.21.10"/>
    </reaction>
</comment>
<evidence type="ECO:0000256" key="3">
    <source>
        <dbReference type="ARBA" id="ARBA00022722"/>
    </source>
</evidence>
<feature type="binding site" evidence="13">
    <location>
        <position position="7"/>
    </location>
    <ligand>
        <name>Mg(2+)</name>
        <dbReference type="ChEBI" id="CHEBI:18420"/>
        <label>1</label>
    </ligand>
</feature>
<dbReference type="EMBL" id="DRBS01000419">
    <property type="protein sequence ID" value="HDD45427.1"/>
    <property type="molecule type" value="Genomic_DNA"/>
</dbReference>
<feature type="active site" evidence="13">
    <location>
        <position position="7"/>
    </location>
</feature>
<dbReference type="HAMAP" id="MF_00034">
    <property type="entry name" value="RuvC"/>
    <property type="match status" value="1"/>
</dbReference>
<dbReference type="Pfam" id="PF02075">
    <property type="entry name" value="RuvC"/>
    <property type="match status" value="1"/>
</dbReference>
<dbReference type="InterPro" id="IPR012337">
    <property type="entry name" value="RNaseH-like_sf"/>
</dbReference>
<comment type="caution">
    <text evidence="13">Lacks conserved residue(s) required for the propagation of feature annotation.</text>
</comment>
<dbReference type="NCBIfam" id="TIGR00228">
    <property type="entry name" value="ruvC"/>
    <property type="match status" value="1"/>
</dbReference>
<dbReference type="GO" id="GO:0006281">
    <property type="term" value="P:DNA repair"/>
    <property type="evidence" value="ECO:0007669"/>
    <property type="project" value="UniProtKB-UniRule"/>
</dbReference>
<evidence type="ECO:0000256" key="10">
    <source>
        <dbReference type="ARBA" id="ARBA00023172"/>
    </source>
</evidence>
<dbReference type="PANTHER" id="PTHR30194:SF3">
    <property type="entry name" value="CROSSOVER JUNCTION ENDODEOXYRIBONUCLEASE RUVC"/>
    <property type="match status" value="1"/>
</dbReference>
<dbReference type="Proteomes" id="UP000886289">
    <property type="component" value="Unassembled WGS sequence"/>
</dbReference>
<keyword evidence="10 13" id="KW-0233">DNA recombination</keyword>
<dbReference type="GO" id="GO:0008821">
    <property type="term" value="F:crossover junction DNA endonuclease activity"/>
    <property type="evidence" value="ECO:0007669"/>
    <property type="project" value="UniProtKB-UniRule"/>
</dbReference>
<evidence type="ECO:0000313" key="15">
    <source>
        <dbReference type="EMBL" id="HDD45427.1"/>
    </source>
</evidence>
<evidence type="ECO:0000256" key="6">
    <source>
        <dbReference type="ARBA" id="ARBA00022763"/>
    </source>
</evidence>